<comment type="caution">
    <text evidence="1">The sequence shown here is derived from an EMBL/GenBank/DDBJ whole genome shotgun (WGS) entry which is preliminary data.</text>
</comment>
<proteinExistence type="predicted"/>
<dbReference type="AlphaFoldDB" id="A0A663BV26"/>
<evidence type="ECO:0000313" key="1">
    <source>
        <dbReference type="EMBL" id="VHD17685.1"/>
    </source>
</evidence>
<accession>A0A663BV26</accession>
<organism evidence="1 2">
    <name type="scientific">Streptococcus pyogenes</name>
    <dbReference type="NCBI Taxonomy" id="1314"/>
    <lineage>
        <taxon>Bacteria</taxon>
        <taxon>Bacillati</taxon>
        <taxon>Bacillota</taxon>
        <taxon>Bacilli</taxon>
        <taxon>Lactobacillales</taxon>
        <taxon>Streptococcaceae</taxon>
        <taxon>Streptococcus</taxon>
    </lineage>
</organism>
<dbReference type="EMBL" id="CAAIJW010000014">
    <property type="protein sequence ID" value="VHD17685.1"/>
    <property type="molecule type" value="Genomic_DNA"/>
</dbReference>
<protein>
    <submittedName>
        <fullName evidence="1">Uncharacterized protein</fullName>
    </submittedName>
</protein>
<evidence type="ECO:0000313" key="2">
    <source>
        <dbReference type="Proteomes" id="UP000353394"/>
    </source>
</evidence>
<name>A0A663BV26_STRPY</name>
<sequence length="32" mass="3667">MEIFLLTLVSNFVVTLTANCLADVVRDYLHKK</sequence>
<dbReference type="Proteomes" id="UP000353394">
    <property type="component" value="Unassembled WGS sequence"/>
</dbReference>
<gene>
    <name evidence="1" type="ORF">SAMEA1711581_01608</name>
</gene>
<reference evidence="1 2" key="1">
    <citation type="submission" date="2019-04" db="EMBL/GenBank/DDBJ databases">
        <authorList>
            <consortium name="Pathogen Informatics"/>
        </authorList>
    </citation>
    <scope>NUCLEOTIDE SEQUENCE [LARGE SCALE GENOMIC DNA]</scope>
    <source>
        <strain evidence="1 2">K36395</strain>
    </source>
</reference>